<evidence type="ECO:0000256" key="5">
    <source>
        <dbReference type="SAM" id="MobiDB-lite"/>
    </source>
</evidence>
<dbReference type="InterPro" id="IPR036322">
    <property type="entry name" value="WD40_repeat_dom_sf"/>
</dbReference>
<sequence>MVSEIWEDPVLENYFTAHHGGVTSLSISPNGKQLDGQNVGAFVLIRLPFAALTLPQMDTTSQHAQTTNQLRFSDDARLLASCSDDCLVKLWDTTYQTNIHTFRGNTCATLCVEFHPGGCYVASCATDGSIRIWDLRMMRLVQLYKEHSLAALNIHFQPAGHFLASSSADKTVKLYDLVEGRIVYTLHGHQVRFVVVSWELVQDEEAFEFNRDRAPIPYVLKESGRAQTNPLPKSPKLTTRFTRTQSPTARSGRRSPENTGQIKTALSDIADQLSLITETVSLLEKRQSRVEQKLEQLDQDHFRP</sequence>
<dbReference type="PANTHER" id="PTHR44019">
    <property type="entry name" value="WD REPEAT-CONTAINING PROTEIN 55"/>
    <property type="match status" value="1"/>
</dbReference>
<keyword evidence="2" id="KW-0677">Repeat</keyword>
<feature type="region of interest" description="Disordered" evidence="5">
    <location>
        <begin position="225"/>
        <end position="260"/>
    </location>
</feature>
<dbReference type="InterPro" id="IPR050505">
    <property type="entry name" value="WDR55/POC1"/>
</dbReference>
<evidence type="ECO:0000256" key="2">
    <source>
        <dbReference type="ARBA" id="ARBA00022737"/>
    </source>
</evidence>
<name>A0A183IE62_9BILA</name>
<dbReference type="InterPro" id="IPR015943">
    <property type="entry name" value="WD40/YVTN_repeat-like_dom_sf"/>
</dbReference>
<protein>
    <submittedName>
        <fullName evidence="8">WD_REPEATS_REGION domain-containing protein</fullName>
    </submittedName>
</protein>
<dbReference type="WBParaSite" id="SBAD_0000199601-mRNA-1">
    <property type="protein sequence ID" value="SBAD_0000199601-mRNA-1"/>
    <property type="gene ID" value="SBAD_0000199601"/>
</dbReference>
<dbReference type="InterPro" id="IPR020472">
    <property type="entry name" value="WD40_PAC1"/>
</dbReference>
<dbReference type="InterPro" id="IPR001680">
    <property type="entry name" value="WD40_rpt"/>
</dbReference>
<accession>A0A183IE62</accession>
<feature type="repeat" description="WD" evidence="4">
    <location>
        <begin position="102"/>
        <end position="143"/>
    </location>
</feature>
<proteinExistence type="inferred from homology"/>
<evidence type="ECO:0000313" key="7">
    <source>
        <dbReference type="Proteomes" id="UP000270296"/>
    </source>
</evidence>
<dbReference type="PROSITE" id="PS00678">
    <property type="entry name" value="WD_REPEATS_1"/>
    <property type="match status" value="1"/>
</dbReference>
<keyword evidence="1 4" id="KW-0853">WD repeat</keyword>
<dbReference type="PROSITE" id="PS50294">
    <property type="entry name" value="WD_REPEATS_REGION"/>
    <property type="match status" value="3"/>
</dbReference>
<evidence type="ECO:0000313" key="6">
    <source>
        <dbReference type="EMBL" id="VDO95865.1"/>
    </source>
</evidence>
<feature type="repeat" description="WD" evidence="4">
    <location>
        <begin position="60"/>
        <end position="101"/>
    </location>
</feature>
<dbReference type="PROSITE" id="PS50082">
    <property type="entry name" value="WD_REPEATS_2"/>
    <property type="match status" value="3"/>
</dbReference>
<dbReference type="PANTHER" id="PTHR44019:SF8">
    <property type="entry name" value="POC1 CENTRIOLAR PROTEIN HOMOLOG"/>
    <property type="match status" value="1"/>
</dbReference>
<dbReference type="SUPFAM" id="SSF50978">
    <property type="entry name" value="WD40 repeat-like"/>
    <property type="match status" value="1"/>
</dbReference>
<dbReference type="OrthoDB" id="674604at2759"/>
<organism evidence="8">
    <name type="scientific">Soboliphyme baturini</name>
    <dbReference type="NCBI Taxonomy" id="241478"/>
    <lineage>
        <taxon>Eukaryota</taxon>
        <taxon>Metazoa</taxon>
        <taxon>Ecdysozoa</taxon>
        <taxon>Nematoda</taxon>
        <taxon>Enoplea</taxon>
        <taxon>Dorylaimia</taxon>
        <taxon>Dioctophymatida</taxon>
        <taxon>Dioctophymatoidea</taxon>
        <taxon>Soboliphymatidae</taxon>
        <taxon>Soboliphyme</taxon>
    </lineage>
</organism>
<dbReference type="EMBL" id="UZAM01007000">
    <property type="protein sequence ID" value="VDO95865.1"/>
    <property type="molecule type" value="Genomic_DNA"/>
</dbReference>
<dbReference type="AlphaFoldDB" id="A0A183IE62"/>
<dbReference type="Pfam" id="PF00400">
    <property type="entry name" value="WD40"/>
    <property type="match status" value="4"/>
</dbReference>
<feature type="compositionally biased region" description="Polar residues" evidence="5">
    <location>
        <begin position="225"/>
        <end position="249"/>
    </location>
</feature>
<dbReference type="PRINTS" id="PR00320">
    <property type="entry name" value="GPROTEINBRPT"/>
</dbReference>
<dbReference type="InterPro" id="IPR019775">
    <property type="entry name" value="WD40_repeat_CS"/>
</dbReference>
<reference evidence="6 7" key="2">
    <citation type="submission" date="2018-11" db="EMBL/GenBank/DDBJ databases">
        <authorList>
            <consortium name="Pathogen Informatics"/>
        </authorList>
    </citation>
    <scope>NUCLEOTIDE SEQUENCE [LARGE SCALE GENOMIC DNA]</scope>
</reference>
<feature type="repeat" description="WD" evidence="4">
    <location>
        <begin position="144"/>
        <end position="185"/>
    </location>
</feature>
<keyword evidence="7" id="KW-1185">Reference proteome</keyword>
<dbReference type="Proteomes" id="UP000270296">
    <property type="component" value="Unassembled WGS sequence"/>
</dbReference>
<comment type="similarity">
    <text evidence="3">Belongs to the WD repeat POC1 family.</text>
</comment>
<dbReference type="SMART" id="SM00320">
    <property type="entry name" value="WD40"/>
    <property type="match status" value="4"/>
</dbReference>
<dbReference type="Gene3D" id="2.130.10.10">
    <property type="entry name" value="YVTN repeat-like/Quinoprotein amine dehydrogenase"/>
    <property type="match status" value="1"/>
</dbReference>
<evidence type="ECO:0000256" key="4">
    <source>
        <dbReference type="PROSITE-ProRule" id="PRU00221"/>
    </source>
</evidence>
<evidence type="ECO:0000313" key="8">
    <source>
        <dbReference type="WBParaSite" id="SBAD_0000199601-mRNA-1"/>
    </source>
</evidence>
<evidence type="ECO:0000256" key="3">
    <source>
        <dbReference type="ARBA" id="ARBA00037984"/>
    </source>
</evidence>
<evidence type="ECO:0000256" key="1">
    <source>
        <dbReference type="ARBA" id="ARBA00022574"/>
    </source>
</evidence>
<reference evidence="8" key="1">
    <citation type="submission" date="2016-06" db="UniProtKB">
        <authorList>
            <consortium name="WormBaseParasite"/>
        </authorList>
    </citation>
    <scope>IDENTIFICATION</scope>
</reference>
<gene>
    <name evidence="6" type="ORF">SBAD_LOCUS1906</name>
</gene>